<dbReference type="RefSeq" id="WP_344804258.1">
    <property type="nucleotide sequence ID" value="NZ_BAABAB010000015.1"/>
</dbReference>
<evidence type="ECO:0000313" key="5">
    <source>
        <dbReference type="Proteomes" id="UP001501490"/>
    </source>
</evidence>
<evidence type="ECO:0000313" key="4">
    <source>
        <dbReference type="EMBL" id="GAA3618932.1"/>
    </source>
</evidence>
<sequence length="252" mass="25745">MTRTRDPGPSRHDVPWAPLAMALGVMLIGVGALVMSGLATIGALAPALAVGGFGLIMVAVRRRSARLGWANGVTLARLVGTSWIAALTCTWLVVGVDGAGVVALVAIAACCLALDGVDGKVARARGEASAFGARFDLETDAAMIMILCVAVVAQGSVGWWVLAIGLARYGYWLCSLRIAALNLPVAPSLLRKVVAVSQSVALLLCLALGASGIGPSWLPSLLAALALAGLAWSFVSVTVFQLRASGRGSVYP</sequence>
<feature type="transmembrane region" description="Helical" evidence="3">
    <location>
        <begin position="16"/>
        <end position="35"/>
    </location>
</feature>
<name>A0ABP6ZSV0_9ACTN</name>
<keyword evidence="3" id="KW-0472">Membrane</keyword>
<proteinExistence type="inferred from homology"/>
<comment type="similarity">
    <text evidence="2">Belongs to the CDP-alcohol phosphatidyltransferase class-I family.</text>
</comment>
<dbReference type="PROSITE" id="PS00379">
    <property type="entry name" value="CDP_ALCOHOL_P_TRANSF"/>
    <property type="match status" value="1"/>
</dbReference>
<gene>
    <name evidence="4" type="ORF">GCM10022236_21510</name>
</gene>
<dbReference type="EMBL" id="BAABAB010000015">
    <property type="protein sequence ID" value="GAA3618932.1"/>
    <property type="molecule type" value="Genomic_DNA"/>
</dbReference>
<feature type="transmembrane region" description="Helical" evidence="3">
    <location>
        <begin position="220"/>
        <end position="242"/>
    </location>
</feature>
<feature type="transmembrane region" description="Helical" evidence="3">
    <location>
        <begin position="193"/>
        <end position="214"/>
    </location>
</feature>
<dbReference type="InterPro" id="IPR043130">
    <property type="entry name" value="CDP-OH_PTrfase_TM_dom"/>
</dbReference>
<comment type="caution">
    <text evidence="4">The sequence shown here is derived from an EMBL/GenBank/DDBJ whole genome shotgun (WGS) entry which is preliminary data.</text>
</comment>
<keyword evidence="5" id="KW-1185">Reference proteome</keyword>
<dbReference type="Gene3D" id="1.20.120.1760">
    <property type="match status" value="1"/>
</dbReference>
<protein>
    <submittedName>
        <fullName evidence="4">CDP-alcohol phosphatidyltransferase family protein</fullName>
    </submittedName>
</protein>
<feature type="transmembrane region" description="Helical" evidence="3">
    <location>
        <begin position="141"/>
        <end position="163"/>
    </location>
</feature>
<keyword evidence="1 2" id="KW-0808">Transferase</keyword>
<accession>A0ABP6ZSV0</accession>
<keyword evidence="3" id="KW-0812">Transmembrane</keyword>
<evidence type="ECO:0000256" key="2">
    <source>
        <dbReference type="RuleBase" id="RU003750"/>
    </source>
</evidence>
<dbReference type="Proteomes" id="UP001501490">
    <property type="component" value="Unassembled WGS sequence"/>
</dbReference>
<evidence type="ECO:0000256" key="1">
    <source>
        <dbReference type="ARBA" id="ARBA00022679"/>
    </source>
</evidence>
<feature type="transmembrane region" description="Helical" evidence="3">
    <location>
        <begin position="41"/>
        <end position="60"/>
    </location>
</feature>
<feature type="transmembrane region" description="Helical" evidence="3">
    <location>
        <begin position="72"/>
        <end position="93"/>
    </location>
</feature>
<reference evidence="5" key="1">
    <citation type="journal article" date="2019" name="Int. J. Syst. Evol. Microbiol.">
        <title>The Global Catalogue of Microorganisms (GCM) 10K type strain sequencing project: providing services to taxonomists for standard genome sequencing and annotation.</title>
        <authorList>
            <consortium name="The Broad Institute Genomics Platform"/>
            <consortium name="The Broad Institute Genome Sequencing Center for Infectious Disease"/>
            <person name="Wu L."/>
            <person name="Ma J."/>
        </authorList>
    </citation>
    <scope>NUCLEOTIDE SEQUENCE [LARGE SCALE GENOMIC DNA]</scope>
    <source>
        <strain evidence="5">JCM 16929</strain>
    </source>
</reference>
<dbReference type="InterPro" id="IPR048254">
    <property type="entry name" value="CDP_ALCOHOL_P_TRANSF_CS"/>
</dbReference>
<dbReference type="InterPro" id="IPR000462">
    <property type="entry name" value="CDP-OH_P_trans"/>
</dbReference>
<organism evidence="4 5">
    <name type="scientific">Microlunatus ginsengisoli</name>
    <dbReference type="NCBI Taxonomy" id="363863"/>
    <lineage>
        <taxon>Bacteria</taxon>
        <taxon>Bacillati</taxon>
        <taxon>Actinomycetota</taxon>
        <taxon>Actinomycetes</taxon>
        <taxon>Propionibacteriales</taxon>
        <taxon>Propionibacteriaceae</taxon>
        <taxon>Microlunatus</taxon>
    </lineage>
</organism>
<dbReference type="Pfam" id="PF01066">
    <property type="entry name" value="CDP-OH_P_transf"/>
    <property type="match status" value="1"/>
</dbReference>
<evidence type="ECO:0000256" key="3">
    <source>
        <dbReference type="SAM" id="Phobius"/>
    </source>
</evidence>
<keyword evidence="3" id="KW-1133">Transmembrane helix</keyword>